<dbReference type="EMBL" id="AMCV02000049">
    <property type="protein sequence ID" value="TDZ14561.1"/>
    <property type="molecule type" value="Genomic_DNA"/>
</dbReference>
<dbReference type="Proteomes" id="UP000014480">
    <property type="component" value="Unassembled WGS sequence"/>
</dbReference>
<gene>
    <name evidence="2" type="primary">ALD2-1</name>
    <name evidence="2" type="ORF">Cob_v012500</name>
</gene>
<proteinExistence type="predicted"/>
<sequence length="635" mass="69821">MAAVENPAIPKGSIVVVTGANGYIASHIADQFIQAGYVVRGTVRNPKKSAWLVPHFEKAYGKGKFELHVVPDMQADGAYDDAVKGAAAFVHTATVIDFNGDPAEVIGGAVKCGQVAIEAAYHEPNMKRFILTSSASTLMPLKKENFFALKGQTVDENTYGHDAKELAWAPPPWGIEHGGAIYGASKQEQEQSMWKYYKENAARRPDIVVNSIVPDFNFGRSIDPVNTGDYFIDVQDDAALHLAAAILPDVKGERIFAFAFPMNWDIILDILRNQNPGKKFVEDFYGEEYPVTVKPIARAESLLRRIGRTGWISLEDSIASNTEHLKGTDRASNALLLALPLIEAKVPKIPGFELTWADDFMGRRNTLPDPDNWIIDTGTSYPGGPPAWGTWELQTYTDSVKNVRVNGKGNLQITAIKNLTGGWTSSRIETQRTDFVAKPGGKMIIQASLKTPDMRGHGYGYWPAFWTLGSEYRGNYWNWPYVGEIDIMENVNLGDLTWGVLHCDVNPGGFCNESNGLGNSTTCPNSRCPGNFHTYSIEVDRSSDPEELRWYVDGVQYHQVNATQMSDKVWAQTVHKPHFVLLNMAMGGGFPDGVAGFKTPTNATASGGTYEAEYVAVYNTPSYNRLNVTVGVGSK</sequence>
<dbReference type="SUPFAM" id="SSF51735">
    <property type="entry name" value="NAD(P)-binding Rossmann-fold domains"/>
    <property type="match status" value="1"/>
</dbReference>
<dbReference type="InterPro" id="IPR000757">
    <property type="entry name" value="Beta-glucanase-like"/>
</dbReference>
<protein>
    <submittedName>
        <fullName evidence="2">Aldehyde reductase 2</fullName>
    </submittedName>
</protein>
<dbReference type="PANTHER" id="PTHR10963:SF60">
    <property type="entry name" value="GRAM-NEGATIVE BACTERIA-BINDING PROTEIN 1-RELATED"/>
    <property type="match status" value="1"/>
</dbReference>
<dbReference type="Pfam" id="PF26113">
    <property type="entry name" value="GH16_XgeA"/>
    <property type="match status" value="1"/>
</dbReference>
<name>A0A484FAG0_COLOR</name>
<dbReference type="STRING" id="1213857.A0A484FAG0"/>
<dbReference type="PANTHER" id="PTHR10963">
    <property type="entry name" value="GLYCOSYL HYDROLASE-RELATED"/>
    <property type="match status" value="1"/>
</dbReference>
<organism evidence="2 3">
    <name type="scientific">Colletotrichum orbiculare (strain 104-T / ATCC 96160 / CBS 514.97 / LARS 414 / MAFF 240422)</name>
    <name type="common">Cucumber anthracnose fungus</name>
    <name type="synonym">Colletotrichum lagenarium</name>
    <dbReference type="NCBI Taxonomy" id="1213857"/>
    <lineage>
        <taxon>Eukaryota</taxon>
        <taxon>Fungi</taxon>
        <taxon>Dikarya</taxon>
        <taxon>Ascomycota</taxon>
        <taxon>Pezizomycotina</taxon>
        <taxon>Sordariomycetes</taxon>
        <taxon>Hypocreomycetidae</taxon>
        <taxon>Glomerellales</taxon>
        <taxon>Glomerellaceae</taxon>
        <taxon>Colletotrichum</taxon>
        <taxon>Colletotrichum orbiculare species complex</taxon>
    </lineage>
</organism>
<comment type="caution">
    <text evidence="2">The sequence shown here is derived from an EMBL/GenBank/DDBJ whole genome shotgun (WGS) entry which is preliminary data.</text>
</comment>
<dbReference type="InterPro" id="IPR036291">
    <property type="entry name" value="NAD(P)-bd_dom_sf"/>
</dbReference>
<keyword evidence="3" id="KW-1185">Reference proteome</keyword>
<evidence type="ECO:0000259" key="1">
    <source>
        <dbReference type="PROSITE" id="PS51762"/>
    </source>
</evidence>
<dbReference type="SUPFAM" id="SSF49899">
    <property type="entry name" value="Concanavalin A-like lectins/glucanases"/>
    <property type="match status" value="1"/>
</dbReference>
<dbReference type="InterPro" id="IPR013320">
    <property type="entry name" value="ConA-like_dom_sf"/>
</dbReference>
<dbReference type="AlphaFoldDB" id="A0A484FAG0"/>
<dbReference type="PROSITE" id="PS51762">
    <property type="entry name" value="GH16_2"/>
    <property type="match status" value="1"/>
</dbReference>
<dbReference type="Gene3D" id="2.60.120.200">
    <property type="match status" value="1"/>
</dbReference>
<dbReference type="InterPro" id="IPR001509">
    <property type="entry name" value="Epimerase_deHydtase"/>
</dbReference>
<dbReference type="CDD" id="cd02182">
    <property type="entry name" value="GH16_Strep_laminarinase_like"/>
    <property type="match status" value="1"/>
</dbReference>
<dbReference type="OrthoDB" id="2735536at2759"/>
<dbReference type="GO" id="GO:0004553">
    <property type="term" value="F:hydrolase activity, hydrolyzing O-glycosyl compounds"/>
    <property type="evidence" value="ECO:0007669"/>
    <property type="project" value="InterPro"/>
</dbReference>
<evidence type="ECO:0000313" key="2">
    <source>
        <dbReference type="EMBL" id="TDZ14561.1"/>
    </source>
</evidence>
<feature type="domain" description="GH16" evidence="1">
    <location>
        <begin position="362"/>
        <end position="623"/>
    </location>
</feature>
<dbReference type="Pfam" id="PF01370">
    <property type="entry name" value="Epimerase"/>
    <property type="match status" value="1"/>
</dbReference>
<dbReference type="InterPro" id="IPR050546">
    <property type="entry name" value="Glycosyl_Hydrlase_16"/>
</dbReference>
<evidence type="ECO:0000313" key="3">
    <source>
        <dbReference type="Proteomes" id="UP000014480"/>
    </source>
</evidence>
<reference evidence="3" key="2">
    <citation type="journal article" date="2019" name="Mol. Plant Microbe Interact.">
        <title>Genome sequence resources for four phytopathogenic fungi from the Colletotrichum orbiculare species complex.</title>
        <authorList>
            <person name="Gan P."/>
            <person name="Tsushima A."/>
            <person name="Narusaka M."/>
            <person name="Narusaka Y."/>
            <person name="Takano Y."/>
            <person name="Kubo Y."/>
            <person name="Shirasu K."/>
        </authorList>
    </citation>
    <scope>GENOME REANNOTATION</scope>
    <source>
        <strain evidence="3">104-T / ATCC 96160 / CBS 514.97 / LARS 414 / MAFF 240422</strain>
    </source>
</reference>
<reference evidence="3" key="1">
    <citation type="journal article" date="2013" name="New Phytol.">
        <title>Comparative genomic and transcriptomic analyses reveal the hemibiotrophic stage shift of Colletotrichum fungi.</title>
        <authorList>
            <person name="Gan P."/>
            <person name="Ikeda K."/>
            <person name="Irieda H."/>
            <person name="Narusaka M."/>
            <person name="O'Connell R.J."/>
            <person name="Narusaka Y."/>
            <person name="Takano Y."/>
            <person name="Kubo Y."/>
            <person name="Shirasu K."/>
        </authorList>
    </citation>
    <scope>NUCLEOTIDE SEQUENCE [LARGE SCALE GENOMIC DNA]</scope>
    <source>
        <strain evidence="3">104-T / ATCC 96160 / CBS 514.97 / LARS 414 / MAFF 240422</strain>
    </source>
</reference>
<dbReference type="GO" id="GO:0005975">
    <property type="term" value="P:carbohydrate metabolic process"/>
    <property type="evidence" value="ECO:0007669"/>
    <property type="project" value="InterPro"/>
</dbReference>
<dbReference type="Gene3D" id="3.40.50.720">
    <property type="entry name" value="NAD(P)-binding Rossmann-like Domain"/>
    <property type="match status" value="1"/>
</dbReference>
<accession>A0A484FAG0</accession>